<dbReference type="PRINTS" id="PR00094">
    <property type="entry name" value="ADENYLTKNASE"/>
</dbReference>
<sequence>METPVDAPIKLNGLSLGGPGSGKGTQCANIVQHFSYTHLSAGDLLRAEIRSGSEVGDRNFLDRHMRKFSSSIGEGLPLRCRNLRPPLPCSHLRKSSQSEFHTVQLYYREEQRLSHHHLHKSSRTGVFRKQVKKLYPPPPSVLKVGPFLPLQKQIQEEKPQTTFQETLADLGFLHPWMEEDEVDCESSCQGHSAGASCRYRRRRHTGETRRDDEDFLSMIQSLISQGRIVPSEITVKILCKAMEESGNDKFIIDGFPRNEENRIIFENAKIKPAFVLFFDCPEEELERRIMNRNQGREDDNLETINKRFKVFVESTLPIVSYYESKGKLRKINAAKPSQEVFEEVKYVFASET</sequence>
<dbReference type="GO" id="GO:0005524">
    <property type="term" value="F:ATP binding"/>
    <property type="evidence" value="ECO:0007669"/>
    <property type="project" value="InterPro"/>
</dbReference>
<reference evidence="8" key="1">
    <citation type="submission" date="2019-12" db="EMBL/GenBank/DDBJ databases">
        <title>Genome sequencing and annotation of Brassica cretica.</title>
        <authorList>
            <person name="Studholme D.J."/>
            <person name="Sarris P."/>
        </authorList>
    </citation>
    <scope>NUCLEOTIDE SEQUENCE</scope>
    <source>
        <strain evidence="8">PFS-109/04</strain>
        <tissue evidence="8">Leaf</tissue>
    </source>
</reference>
<evidence type="ECO:0000313" key="8">
    <source>
        <dbReference type="EMBL" id="KAF3573243.1"/>
    </source>
</evidence>
<evidence type="ECO:0000256" key="7">
    <source>
        <dbReference type="RuleBase" id="RU003330"/>
    </source>
</evidence>
<evidence type="ECO:0000256" key="2">
    <source>
        <dbReference type="ARBA" id="ARBA00012955"/>
    </source>
</evidence>
<dbReference type="PROSITE" id="PS00113">
    <property type="entry name" value="ADENYLATE_KINASE"/>
    <property type="match status" value="1"/>
</dbReference>
<evidence type="ECO:0000256" key="1">
    <source>
        <dbReference type="ARBA" id="ARBA00007220"/>
    </source>
</evidence>
<comment type="caution">
    <text evidence="8">The sequence shown here is derived from an EMBL/GenBank/DDBJ whole genome shotgun (WGS) entry which is preliminary data.</text>
</comment>
<dbReference type="EC" id="2.7.4.3" evidence="2"/>
<gene>
    <name evidence="8" type="ORF">F2Q69_00062238</name>
</gene>
<dbReference type="InterPro" id="IPR027417">
    <property type="entry name" value="P-loop_NTPase"/>
</dbReference>
<keyword evidence="3 7" id="KW-0808">Transferase</keyword>
<evidence type="ECO:0000256" key="3">
    <source>
        <dbReference type="ARBA" id="ARBA00022679"/>
    </source>
</evidence>
<evidence type="ECO:0000313" key="9">
    <source>
        <dbReference type="Proteomes" id="UP000712600"/>
    </source>
</evidence>
<dbReference type="Pfam" id="PF00406">
    <property type="entry name" value="ADK"/>
    <property type="match status" value="2"/>
</dbReference>
<name>A0A8S9RJY5_BRACR</name>
<dbReference type="AlphaFoldDB" id="A0A8S9RJY5"/>
<keyword evidence="4" id="KW-0547">Nucleotide-binding</keyword>
<dbReference type="Gene3D" id="3.40.50.300">
    <property type="entry name" value="P-loop containing nucleotide triphosphate hydrolases"/>
    <property type="match status" value="2"/>
</dbReference>
<comment type="similarity">
    <text evidence="1 7">Belongs to the adenylate kinase family.</text>
</comment>
<dbReference type="EMBL" id="QGKX02000095">
    <property type="protein sequence ID" value="KAF3573243.1"/>
    <property type="molecule type" value="Genomic_DNA"/>
</dbReference>
<dbReference type="CDD" id="cd01428">
    <property type="entry name" value="ADK"/>
    <property type="match status" value="1"/>
</dbReference>
<keyword evidence="5 7" id="KW-0418">Kinase</keyword>
<organism evidence="8 9">
    <name type="scientific">Brassica cretica</name>
    <name type="common">Mustard</name>
    <dbReference type="NCBI Taxonomy" id="69181"/>
    <lineage>
        <taxon>Eukaryota</taxon>
        <taxon>Viridiplantae</taxon>
        <taxon>Streptophyta</taxon>
        <taxon>Embryophyta</taxon>
        <taxon>Tracheophyta</taxon>
        <taxon>Spermatophyta</taxon>
        <taxon>Magnoliopsida</taxon>
        <taxon>eudicotyledons</taxon>
        <taxon>Gunneridae</taxon>
        <taxon>Pentapetalae</taxon>
        <taxon>rosids</taxon>
        <taxon>malvids</taxon>
        <taxon>Brassicales</taxon>
        <taxon>Brassicaceae</taxon>
        <taxon>Brassiceae</taxon>
        <taxon>Brassica</taxon>
    </lineage>
</organism>
<evidence type="ECO:0000256" key="6">
    <source>
        <dbReference type="ARBA" id="ARBA00031517"/>
    </source>
</evidence>
<dbReference type="InterPro" id="IPR033690">
    <property type="entry name" value="Adenylat_kinase_CS"/>
</dbReference>
<evidence type="ECO:0000256" key="5">
    <source>
        <dbReference type="ARBA" id="ARBA00022777"/>
    </source>
</evidence>
<dbReference type="SUPFAM" id="SSF52540">
    <property type="entry name" value="P-loop containing nucleoside triphosphate hydrolases"/>
    <property type="match status" value="1"/>
</dbReference>
<evidence type="ECO:0000256" key="4">
    <source>
        <dbReference type="ARBA" id="ARBA00022741"/>
    </source>
</evidence>
<dbReference type="PANTHER" id="PTHR23359">
    <property type="entry name" value="NUCLEOTIDE KINASE"/>
    <property type="match status" value="1"/>
</dbReference>
<dbReference type="GO" id="GO:0004017">
    <property type="term" value="F:AMP kinase activity"/>
    <property type="evidence" value="ECO:0007669"/>
    <property type="project" value="UniProtKB-EC"/>
</dbReference>
<dbReference type="HAMAP" id="MF_00235">
    <property type="entry name" value="Adenylate_kinase_Adk"/>
    <property type="match status" value="1"/>
</dbReference>
<protein>
    <recommendedName>
        <fullName evidence="2">adenylate kinase</fullName>
        <ecNumber evidence="2">2.7.4.3</ecNumber>
    </recommendedName>
    <alternativeName>
        <fullName evidence="6">ATP:AMP phosphotransferase</fullName>
    </alternativeName>
</protein>
<proteinExistence type="inferred from homology"/>
<accession>A0A8S9RJY5</accession>
<dbReference type="InterPro" id="IPR000850">
    <property type="entry name" value="Adenylat/UMP-CMP_kin"/>
</dbReference>
<dbReference type="Proteomes" id="UP000712600">
    <property type="component" value="Unassembled WGS sequence"/>
</dbReference>